<evidence type="ECO:0000256" key="16">
    <source>
        <dbReference type="PIRSR" id="PIRSR605027-3"/>
    </source>
</evidence>
<keyword evidence="10 19" id="KW-0472">Membrane</keyword>
<evidence type="ECO:0000256" key="1">
    <source>
        <dbReference type="ARBA" id="ARBA00001936"/>
    </source>
</evidence>
<accession>A0AAV4BW82</accession>
<feature type="site" description="Interaction with galactose moiety of substrate glycoprotein" evidence="17">
    <location>
        <position position="226"/>
    </location>
</feature>
<keyword evidence="4 19" id="KW-0808">Transferase</keyword>
<comment type="subcellular location">
    <subcellularLocation>
        <location evidence="14">Endomembrane system</location>
        <topology evidence="14">Single-pass type II membrane protein</topology>
    </subcellularLocation>
    <subcellularLocation>
        <location evidence="19">Golgi apparatus membrane</location>
        <topology evidence="19">Single-pass type II membrane protein</topology>
    </subcellularLocation>
</comment>
<evidence type="ECO:0000256" key="9">
    <source>
        <dbReference type="ARBA" id="ARBA00023034"/>
    </source>
</evidence>
<evidence type="ECO:0000313" key="22">
    <source>
        <dbReference type="Proteomes" id="UP000735302"/>
    </source>
</evidence>
<dbReference type="PANTHER" id="PTHR10896:SF65">
    <property type="entry name" value="GALACTOSYLGALACTOSYLXYLOSYLPROTEIN 3-BETA-GLUCURONOSYLTRANSFERASE 3"/>
    <property type="match status" value="1"/>
</dbReference>
<sequence>MARILPNFLYLCVIVFAFLSALMIIDSFHECSSAELDATRELLKKYSHQVQFVKNERKTLIEKLETQRSVDGTKHNSWLPELPVIYLITPTHSRAEQKADITRMSHTLKLVPNIHWIVIEDSEQKSDMVSRLLEQTGLNYTHLNVLTPQKFKMASKDPNWLKPRGVLQRNAGLEWLRNHKNSPAKKGVLYFADDDNTYSLQIFEEMRFTQKASVWPVGLVGYLRYERPIVEKGQVVGWFTAWKPDRPFAIDMAGFAVNLQLVLKYPKAGFSNEVRRGYQESTFLSGLQLTLSDLEPKANMCSEVLVWHTRTEKSSMENEAKLMKKFGKASNPNIEV</sequence>
<dbReference type="GO" id="GO:0000139">
    <property type="term" value="C:Golgi membrane"/>
    <property type="evidence" value="ECO:0007669"/>
    <property type="project" value="UniProtKB-SubCell"/>
</dbReference>
<feature type="binding site" evidence="16">
    <location>
        <position position="195"/>
    </location>
    <ligand>
        <name>Mn(2+)</name>
        <dbReference type="ChEBI" id="CHEBI:29035"/>
    </ligand>
</feature>
<dbReference type="InterPro" id="IPR029044">
    <property type="entry name" value="Nucleotide-diphossugar_trans"/>
</dbReference>
<comment type="cofactor">
    <cofactor evidence="1 16 19">
        <name>Mn(2+)</name>
        <dbReference type="ChEBI" id="CHEBI:29035"/>
    </cofactor>
</comment>
<proteinExistence type="inferred from homology"/>
<dbReference type="GO" id="GO:0050650">
    <property type="term" value="P:chondroitin sulfate proteoglycan biosynthetic process"/>
    <property type="evidence" value="ECO:0007669"/>
    <property type="project" value="TreeGrafter"/>
</dbReference>
<evidence type="ECO:0000256" key="4">
    <source>
        <dbReference type="ARBA" id="ARBA00022679"/>
    </source>
</evidence>
<dbReference type="SUPFAM" id="SSF53448">
    <property type="entry name" value="Nucleotide-diphospho-sugar transferases"/>
    <property type="match status" value="1"/>
</dbReference>
<dbReference type="GO" id="GO:0015018">
    <property type="term" value="F:galactosylgalactosylxylosylprotein 3-beta-glucuronosyltransferase activity"/>
    <property type="evidence" value="ECO:0007669"/>
    <property type="project" value="UniProtKB-UniRule"/>
</dbReference>
<name>A0AAV4BW82_9GAST</name>
<organism evidence="21 22">
    <name type="scientific">Plakobranchus ocellatus</name>
    <dbReference type="NCBI Taxonomy" id="259542"/>
    <lineage>
        <taxon>Eukaryota</taxon>
        <taxon>Metazoa</taxon>
        <taxon>Spiralia</taxon>
        <taxon>Lophotrochozoa</taxon>
        <taxon>Mollusca</taxon>
        <taxon>Gastropoda</taxon>
        <taxon>Heterobranchia</taxon>
        <taxon>Euthyneura</taxon>
        <taxon>Panpulmonata</taxon>
        <taxon>Sacoglossa</taxon>
        <taxon>Placobranchoidea</taxon>
        <taxon>Plakobranchidae</taxon>
        <taxon>Plakobranchus</taxon>
    </lineage>
</organism>
<dbReference type="EC" id="2.4.1.135" evidence="3 19"/>
<comment type="similarity">
    <text evidence="2 19">Belongs to the glycosyltransferase 43 family.</text>
</comment>
<evidence type="ECO:0000256" key="15">
    <source>
        <dbReference type="PIRSR" id="PIRSR605027-1"/>
    </source>
</evidence>
<evidence type="ECO:0000256" key="17">
    <source>
        <dbReference type="PIRSR" id="PIRSR605027-4"/>
    </source>
</evidence>
<feature type="disulfide bond" description="Interchain" evidence="18">
    <location>
        <position position="31"/>
    </location>
</feature>
<evidence type="ECO:0000256" key="18">
    <source>
        <dbReference type="PIRSR" id="PIRSR605027-5"/>
    </source>
</evidence>
<keyword evidence="11" id="KW-0325">Glycoprotein</keyword>
<evidence type="ECO:0000256" key="2">
    <source>
        <dbReference type="ARBA" id="ARBA00007706"/>
    </source>
</evidence>
<dbReference type="GO" id="GO:0005975">
    <property type="term" value="P:carbohydrate metabolic process"/>
    <property type="evidence" value="ECO:0007669"/>
    <property type="project" value="TreeGrafter"/>
</dbReference>
<dbReference type="PANTHER" id="PTHR10896">
    <property type="entry name" value="GALACTOSYLGALACTOSYLXYLOSYLPROTEIN 3-BETA-GLUCURONOSYLTRANSFERASE BETA-1,3-GLUCURONYLTRANSFERASE"/>
    <property type="match status" value="1"/>
</dbReference>
<keyword evidence="20" id="KW-0175">Coiled coil</keyword>
<evidence type="ECO:0000256" key="13">
    <source>
        <dbReference type="ARBA" id="ARBA00047979"/>
    </source>
</evidence>
<keyword evidence="12 16" id="KW-0464">Manganese</keyword>
<keyword evidence="22" id="KW-1185">Reference proteome</keyword>
<dbReference type="FunFam" id="3.90.550.10:FF:000010">
    <property type="entry name" value="Galactosylgalactosylxylosylprotein 3-beta-glucuronosyltransferase"/>
    <property type="match status" value="1"/>
</dbReference>
<evidence type="ECO:0000256" key="12">
    <source>
        <dbReference type="ARBA" id="ARBA00023211"/>
    </source>
</evidence>
<evidence type="ECO:0000256" key="6">
    <source>
        <dbReference type="ARBA" id="ARBA00022723"/>
    </source>
</evidence>
<dbReference type="CDD" id="cd00218">
    <property type="entry name" value="GlcAT-I"/>
    <property type="match status" value="1"/>
</dbReference>
<comment type="catalytic activity">
    <reaction evidence="13 19">
        <text>3-O-(beta-D-galactosyl-(1-&gt;3)-beta-D-galactosyl-(1-&gt;4)-beta-D-xylosyl)-L-seryl-[protein] + UDP-alpha-D-glucuronate = 3-O-(beta-D-GlcA-(1-&gt;3)-beta-D-Gal-(1-&gt;3)-beta-D-Gal-(1-&gt;4)-beta-D-Xyl)-L-seryl-[protein] + UDP + H(+)</text>
        <dbReference type="Rhea" id="RHEA:24168"/>
        <dbReference type="Rhea" id="RHEA-COMP:12571"/>
        <dbReference type="Rhea" id="RHEA-COMP:12573"/>
        <dbReference type="ChEBI" id="CHEBI:15378"/>
        <dbReference type="ChEBI" id="CHEBI:58052"/>
        <dbReference type="ChEBI" id="CHEBI:58223"/>
        <dbReference type="ChEBI" id="CHEBI:132090"/>
        <dbReference type="ChEBI" id="CHEBI:132093"/>
        <dbReference type="EC" id="2.4.1.135"/>
    </reaction>
</comment>
<feature type="coiled-coil region" evidence="20">
    <location>
        <begin position="36"/>
        <end position="63"/>
    </location>
</feature>
<keyword evidence="9 19" id="KW-0333">Golgi apparatus</keyword>
<reference evidence="21 22" key="1">
    <citation type="journal article" date="2021" name="Elife">
        <title>Chloroplast acquisition without the gene transfer in kleptoplastic sea slugs, Plakobranchus ocellatus.</title>
        <authorList>
            <person name="Maeda T."/>
            <person name="Takahashi S."/>
            <person name="Yoshida T."/>
            <person name="Shimamura S."/>
            <person name="Takaki Y."/>
            <person name="Nagai Y."/>
            <person name="Toyoda A."/>
            <person name="Suzuki Y."/>
            <person name="Arimoto A."/>
            <person name="Ishii H."/>
            <person name="Satoh N."/>
            <person name="Nishiyama T."/>
            <person name="Hasebe M."/>
            <person name="Maruyama T."/>
            <person name="Minagawa J."/>
            <person name="Obokata J."/>
            <person name="Shigenobu S."/>
        </authorList>
    </citation>
    <scope>NUCLEOTIDE SEQUENCE [LARGE SCALE GENOMIC DNA]</scope>
</reference>
<keyword evidence="5 19" id="KW-0812">Transmembrane</keyword>
<dbReference type="Proteomes" id="UP000735302">
    <property type="component" value="Unassembled WGS sequence"/>
</dbReference>
<dbReference type="AlphaFoldDB" id="A0AAV4BW82"/>
<feature type="transmembrane region" description="Helical" evidence="19">
    <location>
        <begin position="7"/>
        <end position="25"/>
    </location>
</feature>
<evidence type="ECO:0000313" key="21">
    <source>
        <dbReference type="EMBL" id="GFO27431.1"/>
    </source>
</evidence>
<feature type="active site" description="Proton donor/acceptor" evidence="15">
    <location>
        <position position="280"/>
    </location>
</feature>
<evidence type="ECO:0000256" key="10">
    <source>
        <dbReference type="ARBA" id="ARBA00023136"/>
    </source>
</evidence>
<comment type="caution">
    <text evidence="21">The sequence shown here is derived from an EMBL/GenBank/DDBJ whole genome shotgun (WGS) entry which is preliminary data.</text>
</comment>
<dbReference type="GO" id="GO:0046872">
    <property type="term" value="F:metal ion binding"/>
    <property type="evidence" value="ECO:0007669"/>
    <property type="project" value="UniProtKB-KW"/>
</dbReference>
<evidence type="ECO:0000256" key="14">
    <source>
        <dbReference type="ARBA" id="ARBA00060399"/>
    </source>
</evidence>
<dbReference type="EMBL" id="BLXT01005922">
    <property type="protein sequence ID" value="GFO27431.1"/>
    <property type="molecule type" value="Genomic_DNA"/>
</dbReference>
<keyword evidence="18" id="KW-1015">Disulfide bond</keyword>
<dbReference type="Pfam" id="PF03360">
    <property type="entry name" value="Glyco_transf_43"/>
    <property type="match status" value="1"/>
</dbReference>
<keyword evidence="7 19" id="KW-0735">Signal-anchor</keyword>
<dbReference type="InterPro" id="IPR005027">
    <property type="entry name" value="Glyco_trans_43"/>
</dbReference>
<protein>
    <recommendedName>
        <fullName evidence="3 19">Galactosylgalactosylxylosylprotein 3-beta-glucuronosyltransferase</fullName>
        <ecNumber evidence="3 19">2.4.1.135</ecNumber>
    </recommendedName>
</protein>
<keyword evidence="8 19" id="KW-1133">Transmembrane helix</keyword>
<evidence type="ECO:0000256" key="20">
    <source>
        <dbReference type="SAM" id="Coils"/>
    </source>
</evidence>
<feature type="site" description="Interaction with galactose moiety of substrate glycoprotein" evidence="17">
    <location>
        <position position="318"/>
    </location>
</feature>
<keyword evidence="6 16" id="KW-0479">Metal-binding</keyword>
<evidence type="ECO:0000256" key="7">
    <source>
        <dbReference type="ARBA" id="ARBA00022968"/>
    </source>
</evidence>
<evidence type="ECO:0000256" key="19">
    <source>
        <dbReference type="RuleBase" id="RU363127"/>
    </source>
</evidence>
<gene>
    <name evidence="21" type="ORF">PoB_005393600</name>
</gene>
<dbReference type="Gene3D" id="3.90.550.10">
    <property type="entry name" value="Spore Coat Polysaccharide Biosynthesis Protein SpsA, Chain A"/>
    <property type="match status" value="1"/>
</dbReference>
<evidence type="ECO:0000256" key="8">
    <source>
        <dbReference type="ARBA" id="ARBA00022989"/>
    </source>
</evidence>
<evidence type="ECO:0000256" key="3">
    <source>
        <dbReference type="ARBA" id="ARBA00012641"/>
    </source>
</evidence>
<comment type="pathway">
    <text evidence="19">Protein modification; protein glycosylation.</text>
</comment>
<evidence type="ECO:0000256" key="11">
    <source>
        <dbReference type="ARBA" id="ARBA00023180"/>
    </source>
</evidence>
<evidence type="ECO:0000256" key="5">
    <source>
        <dbReference type="ARBA" id="ARBA00022692"/>
    </source>
</evidence>